<keyword evidence="2" id="KW-0238">DNA-binding</keyword>
<dbReference type="EMBL" id="MWIH01000006">
    <property type="protein sequence ID" value="OQO90679.1"/>
    <property type="molecule type" value="Genomic_DNA"/>
</dbReference>
<dbReference type="SUPFAM" id="SSF46785">
    <property type="entry name" value="Winged helix' DNA-binding domain"/>
    <property type="match status" value="1"/>
</dbReference>
<dbReference type="InterPro" id="IPR036390">
    <property type="entry name" value="WH_DNA-bd_sf"/>
</dbReference>
<dbReference type="PANTHER" id="PTHR33164:SF64">
    <property type="entry name" value="TRANSCRIPTIONAL REGULATOR SLYA"/>
    <property type="match status" value="1"/>
</dbReference>
<dbReference type="InterPro" id="IPR011991">
    <property type="entry name" value="ArsR-like_HTH"/>
</dbReference>
<dbReference type="SMART" id="SM00347">
    <property type="entry name" value="HTH_MARR"/>
    <property type="match status" value="1"/>
</dbReference>
<evidence type="ECO:0000256" key="1">
    <source>
        <dbReference type="ARBA" id="ARBA00023015"/>
    </source>
</evidence>
<keyword evidence="3" id="KW-0804">Transcription</keyword>
<feature type="domain" description="HTH marR-type" evidence="4">
    <location>
        <begin position="33"/>
        <end position="133"/>
    </location>
</feature>
<evidence type="ECO:0000259" key="4">
    <source>
        <dbReference type="SMART" id="SM00347"/>
    </source>
</evidence>
<evidence type="ECO:0000313" key="6">
    <source>
        <dbReference type="Proteomes" id="UP000192591"/>
    </source>
</evidence>
<dbReference type="Gene3D" id="1.10.10.10">
    <property type="entry name" value="Winged helix-like DNA-binding domain superfamily/Winged helix DNA-binding domain"/>
    <property type="match status" value="1"/>
</dbReference>
<accession>A0A1V9A0L2</accession>
<keyword evidence="6" id="KW-1185">Reference proteome</keyword>
<dbReference type="STRING" id="1962155.B1813_14105"/>
<dbReference type="Pfam" id="PF12802">
    <property type="entry name" value="MarR_2"/>
    <property type="match status" value="1"/>
</dbReference>
<evidence type="ECO:0000256" key="2">
    <source>
        <dbReference type="ARBA" id="ARBA00023125"/>
    </source>
</evidence>
<name>A0A1V9A0L2_SACPI</name>
<dbReference type="PANTHER" id="PTHR33164">
    <property type="entry name" value="TRANSCRIPTIONAL REGULATOR, MARR FAMILY"/>
    <property type="match status" value="1"/>
</dbReference>
<evidence type="ECO:0000313" key="5">
    <source>
        <dbReference type="EMBL" id="OQO90679.1"/>
    </source>
</evidence>
<dbReference type="InterPro" id="IPR036388">
    <property type="entry name" value="WH-like_DNA-bd_sf"/>
</dbReference>
<sequence>MNWDTPPGPDPTDVGYWRPLRRLQEAMDAEIARLYAERGISVRPRHTMPLIRLGRRGPMTIRDLARSVEVTHSAMSQTVSALKRDGLVTTRQGADARTRLVELTDAARELLPFLEAEWRATEEAIAELDAELPYSLHDVVRDMERALRARSFRDRIADHIAERER</sequence>
<dbReference type="InterPro" id="IPR039422">
    <property type="entry name" value="MarR/SlyA-like"/>
</dbReference>
<dbReference type="GO" id="GO:0003700">
    <property type="term" value="F:DNA-binding transcription factor activity"/>
    <property type="evidence" value="ECO:0007669"/>
    <property type="project" value="InterPro"/>
</dbReference>
<dbReference type="AlphaFoldDB" id="A0A1V9A0L2"/>
<comment type="caution">
    <text evidence="5">The sequence shown here is derived from an EMBL/GenBank/DDBJ whole genome shotgun (WGS) entry which is preliminary data.</text>
</comment>
<dbReference type="RefSeq" id="WP_081192704.1">
    <property type="nucleotide sequence ID" value="NZ_MWIH01000006.1"/>
</dbReference>
<keyword evidence="1" id="KW-0805">Transcription regulation</keyword>
<evidence type="ECO:0000256" key="3">
    <source>
        <dbReference type="ARBA" id="ARBA00023163"/>
    </source>
</evidence>
<dbReference type="GO" id="GO:0003677">
    <property type="term" value="F:DNA binding"/>
    <property type="evidence" value="ECO:0007669"/>
    <property type="project" value="UniProtKB-KW"/>
</dbReference>
<protein>
    <submittedName>
        <fullName evidence="5">MarR family transcriptional regulator</fullName>
    </submittedName>
</protein>
<dbReference type="GO" id="GO:0006950">
    <property type="term" value="P:response to stress"/>
    <property type="evidence" value="ECO:0007669"/>
    <property type="project" value="TreeGrafter"/>
</dbReference>
<proteinExistence type="predicted"/>
<dbReference type="InterPro" id="IPR000835">
    <property type="entry name" value="HTH_MarR-typ"/>
</dbReference>
<dbReference type="Proteomes" id="UP000192591">
    <property type="component" value="Unassembled WGS sequence"/>
</dbReference>
<reference evidence="5 6" key="1">
    <citation type="submission" date="2017-02" db="EMBL/GenBank/DDBJ databases">
        <title>Draft genome of Saccharomonospora sp. 154.</title>
        <authorList>
            <person name="Alonso-Carmona G.S."/>
            <person name="De La Haba R."/>
            <person name="Vera-Gargallo B."/>
            <person name="Sandoval-Trujillo A.H."/>
            <person name="Ramirez-Duran N."/>
            <person name="Ventosa A."/>
        </authorList>
    </citation>
    <scope>NUCLEOTIDE SEQUENCE [LARGE SCALE GENOMIC DNA]</scope>
    <source>
        <strain evidence="5 6">LRS4.154</strain>
    </source>
</reference>
<dbReference type="CDD" id="cd00090">
    <property type="entry name" value="HTH_ARSR"/>
    <property type="match status" value="1"/>
</dbReference>
<organism evidence="5 6">
    <name type="scientific">Saccharomonospora piscinae</name>
    <dbReference type="NCBI Taxonomy" id="687388"/>
    <lineage>
        <taxon>Bacteria</taxon>
        <taxon>Bacillati</taxon>
        <taxon>Actinomycetota</taxon>
        <taxon>Actinomycetes</taxon>
        <taxon>Pseudonocardiales</taxon>
        <taxon>Pseudonocardiaceae</taxon>
        <taxon>Saccharomonospora</taxon>
    </lineage>
</organism>
<gene>
    <name evidence="5" type="ORF">B1813_14105</name>
</gene>